<dbReference type="InterPro" id="IPR054213">
    <property type="entry name" value="DUF6920"/>
</dbReference>
<organism evidence="2 3">
    <name type="scientific">Anaerobacillus alkalilacustris</name>
    <dbReference type="NCBI Taxonomy" id="393763"/>
    <lineage>
        <taxon>Bacteria</taxon>
        <taxon>Bacillati</taxon>
        <taxon>Bacillota</taxon>
        <taxon>Bacilli</taxon>
        <taxon>Bacillales</taxon>
        <taxon>Bacillaceae</taxon>
        <taxon>Anaerobacillus</taxon>
    </lineage>
</organism>
<keyword evidence="1" id="KW-0472">Membrane</keyword>
<proteinExistence type="predicted"/>
<dbReference type="AlphaFoldDB" id="A0A1S2LPA6"/>
<dbReference type="EMBL" id="MLQR01000022">
    <property type="protein sequence ID" value="OIJ14206.1"/>
    <property type="molecule type" value="Genomic_DNA"/>
</dbReference>
<keyword evidence="1" id="KW-1133">Transmembrane helix</keyword>
<dbReference type="Proteomes" id="UP000179524">
    <property type="component" value="Unassembled WGS sequence"/>
</dbReference>
<evidence type="ECO:0000313" key="2">
    <source>
        <dbReference type="EMBL" id="OIJ14206.1"/>
    </source>
</evidence>
<keyword evidence="1" id="KW-0812">Transmembrane</keyword>
<protein>
    <submittedName>
        <fullName evidence="2">Uncharacterized protein</fullName>
    </submittedName>
</protein>
<keyword evidence="3" id="KW-1185">Reference proteome</keyword>
<accession>A0A1S2LPA6</accession>
<dbReference type="Pfam" id="PF21900">
    <property type="entry name" value="DUF6920"/>
    <property type="match status" value="1"/>
</dbReference>
<name>A0A1S2LPA6_9BACI</name>
<gene>
    <name evidence="2" type="ORF">BKP37_08975</name>
</gene>
<dbReference type="RefSeq" id="WP_071309266.1">
    <property type="nucleotide sequence ID" value="NZ_MLQR01000022.1"/>
</dbReference>
<comment type="caution">
    <text evidence="2">The sequence shown here is derived from an EMBL/GenBank/DDBJ whole genome shotgun (WGS) entry which is preliminary data.</text>
</comment>
<reference evidence="2 3" key="1">
    <citation type="submission" date="2016-10" db="EMBL/GenBank/DDBJ databases">
        <title>Draft genome sequences of four alkaliphilic bacteria belonging to the Anaerobacillus genus.</title>
        <authorList>
            <person name="Bassil N.M."/>
            <person name="Lloyd J.R."/>
        </authorList>
    </citation>
    <scope>NUCLEOTIDE SEQUENCE [LARGE SCALE GENOMIC DNA]</scope>
    <source>
        <strain evidence="2 3">DSM 18345</strain>
    </source>
</reference>
<sequence length="286" mass="33078">MKKVGKIMLVAFVVIIVTIFLVSMISSAVFNYKVGKEIDVFLEKQKEVEVATIPMEKLGHLPDPVQKWLVTSGILDREMAYFARSKQTAFVRLDQNQENWMPLEADQYFTVKEPGFLWKAKFKIAPFLHIAGRDLYDNGTGHMLIKFQSFFTVADATGYEIDQGTLIRYLAEIVWVPSAALQDYITWEAIDETSVKATMSFQNISASGVFTFDEEGNPIHFIADRYGEFDGNFIKKPWSIEMYDHQFIDGYKVPTKAKITWKLDNGDYTWYVLELEDLEYNKLEKY</sequence>
<evidence type="ECO:0000256" key="1">
    <source>
        <dbReference type="SAM" id="Phobius"/>
    </source>
</evidence>
<evidence type="ECO:0000313" key="3">
    <source>
        <dbReference type="Proteomes" id="UP000179524"/>
    </source>
</evidence>
<dbReference type="OrthoDB" id="9786534at2"/>
<feature type="transmembrane region" description="Helical" evidence="1">
    <location>
        <begin position="7"/>
        <end position="30"/>
    </location>
</feature>